<comment type="function">
    <text evidence="2">Pyridoxal 5'-phosphate (PLP)-binding protein, which is involved in PLP homeostasis.</text>
</comment>
<dbReference type="NCBIfam" id="TIGR00044">
    <property type="entry name" value="YggS family pyridoxal phosphate-dependent enzyme"/>
    <property type="match status" value="1"/>
</dbReference>
<dbReference type="Gene3D" id="3.20.20.10">
    <property type="entry name" value="Alanine racemase"/>
    <property type="match status" value="1"/>
</dbReference>
<evidence type="ECO:0000256" key="4">
    <source>
        <dbReference type="RuleBase" id="RU004514"/>
    </source>
</evidence>
<proteinExistence type="inferred from homology"/>
<dbReference type="HAMAP" id="MF_02087">
    <property type="entry name" value="PLP_homeostasis"/>
    <property type="match status" value="1"/>
</dbReference>
<comment type="similarity">
    <text evidence="2 4">Belongs to the pyridoxal phosphate-binding protein YggS/PROSC family.</text>
</comment>
<dbReference type="GO" id="GO:0030170">
    <property type="term" value="F:pyridoxal phosphate binding"/>
    <property type="evidence" value="ECO:0007669"/>
    <property type="project" value="UniProtKB-UniRule"/>
</dbReference>
<evidence type="ECO:0000256" key="2">
    <source>
        <dbReference type="HAMAP-Rule" id="MF_02087"/>
    </source>
</evidence>
<dbReference type="AlphaFoldDB" id="A0A212QMZ9"/>
<evidence type="ECO:0000259" key="5">
    <source>
        <dbReference type="Pfam" id="PF01168"/>
    </source>
</evidence>
<evidence type="ECO:0000256" key="1">
    <source>
        <dbReference type="ARBA" id="ARBA00022898"/>
    </source>
</evidence>
<dbReference type="PANTHER" id="PTHR10146:SF14">
    <property type="entry name" value="PYRIDOXAL PHOSPHATE HOMEOSTASIS PROTEIN"/>
    <property type="match status" value="1"/>
</dbReference>
<dbReference type="FunFam" id="3.20.20.10:FF:000018">
    <property type="entry name" value="Pyridoxal phosphate homeostasis protein"/>
    <property type="match status" value="1"/>
</dbReference>
<dbReference type="Pfam" id="PF01168">
    <property type="entry name" value="Ala_racemase_N"/>
    <property type="match status" value="1"/>
</dbReference>
<dbReference type="EMBL" id="FYEK01000012">
    <property type="protein sequence ID" value="SNB60747.1"/>
    <property type="molecule type" value="Genomic_DNA"/>
</dbReference>
<sequence>MEASVAERWAAVQERIARAARRAGRDPAEVTVVAVTKTVPPERIVEAYACGLRIFGENRVEEAEEKIPQVHARLGSEAQVHWHLVGHLQRRKARRALGLFEVIHSVDSLPLAEKLSRLAVESGRVVEILLECNVSGEATKYGFPLHRWEEDPGQREAFMEAVARILDLPGLRVSGLMTVAPVASDPETVRPVFRRLRALRDFLAERFPRASWAHLSMGMTDDFEVAIEEGATMIRLGRAIFGERPVR</sequence>
<protein>
    <recommendedName>
        <fullName evidence="2">Pyridoxal phosphate homeostasis protein</fullName>
        <shortName evidence="2">PLP homeostasis protein</shortName>
    </recommendedName>
</protein>
<evidence type="ECO:0000313" key="6">
    <source>
        <dbReference type="EMBL" id="SNB60747.1"/>
    </source>
</evidence>
<dbReference type="CDD" id="cd00635">
    <property type="entry name" value="PLPDE_III_YBL036c_like"/>
    <property type="match status" value="1"/>
</dbReference>
<keyword evidence="1 2" id="KW-0663">Pyridoxal phosphate</keyword>
<evidence type="ECO:0000256" key="3">
    <source>
        <dbReference type="PIRSR" id="PIRSR004848-1"/>
    </source>
</evidence>
<accession>A0A212QMZ9</accession>
<comment type="cofactor">
    <cofactor evidence="3">
        <name>pyridoxal 5'-phosphate</name>
        <dbReference type="ChEBI" id="CHEBI:597326"/>
    </cofactor>
</comment>
<organism evidence="6 7">
    <name type="scientific">Thermoflexus hugenholtzii JAD2</name>
    <dbReference type="NCBI Taxonomy" id="877466"/>
    <lineage>
        <taxon>Bacteria</taxon>
        <taxon>Bacillati</taxon>
        <taxon>Chloroflexota</taxon>
        <taxon>Thermoflexia</taxon>
        <taxon>Thermoflexales</taxon>
        <taxon>Thermoflexaceae</taxon>
        <taxon>Thermoflexus</taxon>
    </lineage>
</organism>
<keyword evidence="7" id="KW-1185">Reference proteome</keyword>
<name>A0A212QMZ9_9CHLR</name>
<dbReference type="InterPro" id="IPR011078">
    <property type="entry name" value="PyrdxlP_homeostasis"/>
</dbReference>
<dbReference type="RefSeq" id="WP_088570406.1">
    <property type="nucleotide sequence ID" value="NZ_FYEK01000012.1"/>
</dbReference>
<dbReference type="SUPFAM" id="SSF51419">
    <property type="entry name" value="PLP-binding barrel"/>
    <property type="match status" value="1"/>
</dbReference>
<dbReference type="Proteomes" id="UP000197025">
    <property type="component" value="Unassembled WGS sequence"/>
</dbReference>
<dbReference type="PIRSF" id="PIRSF004848">
    <property type="entry name" value="YBL036c_PLPDEIII"/>
    <property type="match status" value="1"/>
</dbReference>
<dbReference type="InterPro" id="IPR001608">
    <property type="entry name" value="Ala_racemase_N"/>
</dbReference>
<dbReference type="OrthoDB" id="9804072at2"/>
<evidence type="ECO:0000313" key="7">
    <source>
        <dbReference type="Proteomes" id="UP000197025"/>
    </source>
</evidence>
<reference evidence="7" key="1">
    <citation type="submission" date="2017-06" db="EMBL/GenBank/DDBJ databases">
        <authorList>
            <person name="Varghese N."/>
            <person name="Submissions S."/>
        </authorList>
    </citation>
    <scope>NUCLEOTIDE SEQUENCE [LARGE SCALE GENOMIC DNA]</scope>
    <source>
        <strain evidence="7">JAD2</strain>
    </source>
</reference>
<dbReference type="InParanoid" id="A0A212QMZ9"/>
<dbReference type="PANTHER" id="PTHR10146">
    <property type="entry name" value="PROLINE SYNTHETASE CO-TRANSCRIBED BACTERIAL HOMOLOG PROTEIN"/>
    <property type="match status" value="1"/>
</dbReference>
<gene>
    <name evidence="6" type="ORF">SAMN02746019_00025970</name>
</gene>
<feature type="domain" description="Alanine racemase N-terminal" evidence="5">
    <location>
        <begin position="10"/>
        <end position="245"/>
    </location>
</feature>
<dbReference type="FunCoup" id="A0A212QMZ9">
    <property type="interactions" value="335"/>
</dbReference>
<dbReference type="InterPro" id="IPR029066">
    <property type="entry name" value="PLP-binding_barrel"/>
</dbReference>
<feature type="modified residue" description="N6-(pyridoxal phosphate)lysine" evidence="2 3">
    <location>
        <position position="37"/>
    </location>
</feature>